<evidence type="ECO:0000256" key="1">
    <source>
        <dbReference type="SAM" id="MobiDB-lite"/>
    </source>
</evidence>
<feature type="compositionally biased region" description="Low complexity" evidence="1">
    <location>
        <begin position="86"/>
        <end position="95"/>
    </location>
</feature>
<name>A0A9P6T786_9BASI</name>
<keyword evidence="3" id="KW-1185">Reference proteome</keyword>
<feature type="compositionally biased region" description="Polar residues" evidence="1">
    <location>
        <begin position="116"/>
        <end position="147"/>
    </location>
</feature>
<dbReference type="Proteomes" id="UP000886653">
    <property type="component" value="Unassembled WGS sequence"/>
</dbReference>
<dbReference type="AlphaFoldDB" id="A0A9P6T786"/>
<accession>A0A9P6T786</accession>
<comment type="caution">
    <text evidence="2">The sequence shown here is derived from an EMBL/GenBank/DDBJ whole genome shotgun (WGS) entry which is preliminary data.</text>
</comment>
<sequence>MTRQVCPKWTCGLKTDPIESELRVRRVENASEGPAHGLRVEMRCQDLSNLLPTKYHYTAKHLAPNLHPFRLITPLSLENLPPSSPSVFSSSYSSSEGHSITHPPSVLGDTEPDPTPTSSWLQRQSTPSDKLSASTIVTAPDNPSNCTNPQEVDELLTRELASCKASWVWEHYKPIVVKVPVKTGDKTMTHQLQS</sequence>
<dbReference type="EMBL" id="MU167377">
    <property type="protein sequence ID" value="KAG0141651.1"/>
    <property type="molecule type" value="Genomic_DNA"/>
</dbReference>
<evidence type="ECO:0000313" key="3">
    <source>
        <dbReference type="Proteomes" id="UP000886653"/>
    </source>
</evidence>
<evidence type="ECO:0000313" key="2">
    <source>
        <dbReference type="EMBL" id="KAG0141651.1"/>
    </source>
</evidence>
<reference evidence="2" key="1">
    <citation type="submission" date="2013-11" db="EMBL/GenBank/DDBJ databases">
        <title>Genome sequence of the fusiform rust pathogen reveals effectors for host alternation and coevolution with pine.</title>
        <authorList>
            <consortium name="DOE Joint Genome Institute"/>
            <person name="Smith K."/>
            <person name="Pendleton A."/>
            <person name="Kubisiak T."/>
            <person name="Anderson C."/>
            <person name="Salamov A."/>
            <person name="Aerts A."/>
            <person name="Riley R."/>
            <person name="Clum A."/>
            <person name="Lindquist E."/>
            <person name="Ence D."/>
            <person name="Campbell M."/>
            <person name="Kronenberg Z."/>
            <person name="Feau N."/>
            <person name="Dhillon B."/>
            <person name="Hamelin R."/>
            <person name="Burleigh J."/>
            <person name="Smith J."/>
            <person name="Yandell M."/>
            <person name="Nelson C."/>
            <person name="Grigoriev I."/>
            <person name="Davis J."/>
        </authorList>
    </citation>
    <scope>NUCLEOTIDE SEQUENCE</scope>
    <source>
        <strain evidence="2">G11</strain>
    </source>
</reference>
<gene>
    <name evidence="2" type="ORF">CROQUDRAFT_98523</name>
</gene>
<protein>
    <submittedName>
        <fullName evidence="2">Uncharacterized protein</fullName>
    </submittedName>
</protein>
<proteinExistence type="predicted"/>
<organism evidence="2 3">
    <name type="scientific">Cronartium quercuum f. sp. fusiforme G11</name>
    <dbReference type="NCBI Taxonomy" id="708437"/>
    <lineage>
        <taxon>Eukaryota</taxon>
        <taxon>Fungi</taxon>
        <taxon>Dikarya</taxon>
        <taxon>Basidiomycota</taxon>
        <taxon>Pucciniomycotina</taxon>
        <taxon>Pucciniomycetes</taxon>
        <taxon>Pucciniales</taxon>
        <taxon>Coleosporiaceae</taxon>
        <taxon>Cronartium</taxon>
    </lineage>
</organism>
<feature type="region of interest" description="Disordered" evidence="1">
    <location>
        <begin position="86"/>
        <end position="147"/>
    </location>
</feature>